<dbReference type="EMBL" id="VIBQ01000012">
    <property type="protein sequence ID" value="KAB8343211.1"/>
    <property type="molecule type" value="Genomic_DNA"/>
</dbReference>
<proteinExistence type="inferred from homology"/>
<keyword evidence="11" id="KW-1185">Reference proteome</keyword>
<evidence type="ECO:0000256" key="2">
    <source>
        <dbReference type="ARBA" id="ARBA00007813"/>
    </source>
</evidence>
<dbReference type="GO" id="GO:0003712">
    <property type="term" value="F:transcription coregulator activity"/>
    <property type="evidence" value="ECO:0007669"/>
    <property type="project" value="UniProtKB-UniRule"/>
</dbReference>
<feature type="domain" description="Mediator complex subunit MED14 N-terminal" evidence="9">
    <location>
        <begin position="75"/>
        <end position="280"/>
    </location>
</feature>
<dbReference type="PANTHER" id="PTHR12809:SF2">
    <property type="entry name" value="MEDIATOR OF RNA POLYMERASE II TRANSCRIPTION SUBUNIT 14"/>
    <property type="match status" value="1"/>
</dbReference>
<dbReference type="Pfam" id="PF08638">
    <property type="entry name" value="Med14"/>
    <property type="match status" value="1"/>
</dbReference>
<name>A0A5N6KTU7_9ROSI</name>
<comment type="similarity">
    <text evidence="2 7">Belongs to the Mediator complex subunit 14 family.</text>
</comment>
<gene>
    <name evidence="10" type="ORF">FH972_022801</name>
</gene>
<protein>
    <recommendedName>
        <fullName evidence="7">Mediator of RNA polymerase II transcription subunit 14</fullName>
    </recommendedName>
    <alternativeName>
        <fullName evidence="7">Mediator complex subunit 14</fullName>
    </alternativeName>
</protein>
<keyword evidence="6 7" id="KW-0539">Nucleus</keyword>
<dbReference type="InterPro" id="IPR055122">
    <property type="entry name" value="Med14_N"/>
</dbReference>
<organism evidence="10 11">
    <name type="scientific">Carpinus fangiana</name>
    <dbReference type="NCBI Taxonomy" id="176857"/>
    <lineage>
        <taxon>Eukaryota</taxon>
        <taxon>Viridiplantae</taxon>
        <taxon>Streptophyta</taxon>
        <taxon>Embryophyta</taxon>
        <taxon>Tracheophyta</taxon>
        <taxon>Spermatophyta</taxon>
        <taxon>Magnoliopsida</taxon>
        <taxon>eudicotyledons</taxon>
        <taxon>Gunneridae</taxon>
        <taxon>Pentapetalae</taxon>
        <taxon>rosids</taxon>
        <taxon>fabids</taxon>
        <taxon>Fagales</taxon>
        <taxon>Betulaceae</taxon>
        <taxon>Carpinus</taxon>
    </lineage>
</organism>
<evidence type="ECO:0000256" key="7">
    <source>
        <dbReference type="RuleBase" id="RU365082"/>
    </source>
</evidence>
<evidence type="ECO:0000256" key="6">
    <source>
        <dbReference type="ARBA" id="ARBA00023242"/>
    </source>
</evidence>
<feature type="region of interest" description="Disordered" evidence="8">
    <location>
        <begin position="989"/>
        <end position="1066"/>
    </location>
</feature>
<dbReference type="InterPro" id="IPR013947">
    <property type="entry name" value="Mediator_Med14"/>
</dbReference>
<sequence length="1066" mass="117240">MPGRLMDHHGRPDAEADDARQFKRQRTEAAPPPQPPQPMPNGLASEPAAPRAGGNPVKGAPREEPPDIEHITEGFYPLSALYQRISQECATDFGDLLDNMPHAAPQTNGVSASQHLQPLTSIDAQRRRLWMEFSRKHRDRFTKLLVLTRAGAQATEASRLIDVGNWLHFQTMHYETTLWRLADIKRFMSRFKIPAPDIETAVDVLSKGSVSRAPDLGYLPPAPLTPANLLKSLRNINTILHIRLTKDEDLPPYLRSYRVHSGRVTFTAPGEFELDVSVADEDPASQFYLIDLRLLFSPNTDIPASLLHGILEPRANGVLAKEGLTGCFQLLRDFVLTHKINILRRQAVQLNGKAWAGALRVEPAHRSLVVQYWKERPGGKSWIEIGVQSGVTAGRQADESDDQHPRLGYRLFRAGKEVKHLKLDLEPAELDFERILKCVIAQHTSDILSKISTSVASSHSVLRESVADPRACSLELPYSSPYGARSMTVLLEALSGKFVLQPWSQNATRYEDAINKLRDPGNEAAPQIQRFQGSEIQRETDAFVERGGLTVAQDVNSRNMFPSALRVRFFKLPGRPYGTWLVGWLLSPDRQSIWKAIELDLQPSGIHNVRRSIDLDEQDPPTASALAHAVVNKIHKQLIEDQLNAAGARYSFSADGGELSVKVERSSLLSNTRHSQSLWASDDIVIAVPAASNARNTANSRGQGITSHIIYGQMRLGQNMREALKGAKSFNDEFHEDGRFGLLLGHELGSTTVISDAVARLLALQRLCALVGTLCSANLKPQRADSQQVDFSYSTEQPELKALITFKADRLSLELEPATNPHNRILHFLRAQLNAAAAPVDPTPRFESFLTLLQSTLPILRALHAVETEDKGANAVVHTRDVRHFRLAYSSLSLGLDIRMRERRGRHYWTISYADEHIAAGGVEVEKALAKLFEGKGPNWFGVKSGIVAEGEGDSQAVSSTSSSEVSAALVLESLIHEVVSTIRSSLLAPSTGSEQNGAGKGAKPNQAPGTGPGIAASQRPAQPGQQGLTKKEKLKPGKIELPQNPVQAATNGKPPTIKQEVIMLD</sequence>
<comment type="function">
    <text evidence="7">Component of the Mediator complex, a coactivator involved in the regulated transcription of nearly all RNA polymerase II-dependent genes. Mediator functions as a bridge to convey information from gene-specific regulatory proteins to the basal RNA polymerase II transcription machinery. Mediator is recruited to promoters by direct interactions with regulatory proteins and serves as a scaffold for the assembly of a functional preinitiation complex with RNA polymerase II and the general transcription factors.</text>
</comment>
<evidence type="ECO:0000313" key="10">
    <source>
        <dbReference type="EMBL" id="KAB8343211.1"/>
    </source>
</evidence>
<dbReference type="GO" id="GO:0016592">
    <property type="term" value="C:mediator complex"/>
    <property type="evidence" value="ECO:0007669"/>
    <property type="project" value="UniProtKB-UniRule"/>
</dbReference>
<feature type="compositionally biased region" description="Polar residues" evidence="8">
    <location>
        <begin position="1020"/>
        <end position="1029"/>
    </location>
</feature>
<evidence type="ECO:0000256" key="3">
    <source>
        <dbReference type="ARBA" id="ARBA00023015"/>
    </source>
</evidence>
<evidence type="ECO:0000256" key="1">
    <source>
        <dbReference type="ARBA" id="ARBA00004123"/>
    </source>
</evidence>
<feature type="compositionally biased region" description="Pro residues" evidence="8">
    <location>
        <begin position="30"/>
        <end position="39"/>
    </location>
</feature>
<dbReference type="Proteomes" id="UP000327013">
    <property type="component" value="Unassembled WGS sequence"/>
</dbReference>
<dbReference type="OrthoDB" id="205099at2759"/>
<evidence type="ECO:0000259" key="9">
    <source>
        <dbReference type="Pfam" id="PF08638"/>
    </source>
</evidence>
<evidence type="ECO:0000313" key="11">
    <source>
        <dbReference type="Proteomes" id="UP000327013"/>
    </source>
</evidence>
<accession>A0A5N6KTU7</accession>
<dbReference type="GO" id="GO:0070847">
    <property type="term" value="C:core mediator complex"/>
    <property type="evidence" value="ECO:0007669"/>
    <property type="project" value="TreeGrafter"/>
</dbReference>
<keyword evidence="3 7" id="KW-0805">Transcription regulation</keyword>
<comment type="subunit">
    <text evidence="7">Component of the Mediator complex.</text>
</comment>
<comment type="subcellular location">
    <subcellularLocation>
        <location evidence="1 7">Nucleus</location>
    </subcellularLocation>
</comment>
<dbReference type="AlphaFoldDB" id="A0A5N6KTU7"/>
<dbReference type="PANTHER" id="PTHR12809">
    <property type="entry name" value="MEDIATOR COMPLEX SUBUNIT"/>
    <property type="match status" value="1"/>
</dbReference>
<keyword evidence="4 7" id="KW-0010">Activator</keyword>
<keyword evidence="5 7" id="KW-0804">Transcription</keyword>
<reference evidence="10 11" key="1">
    <citation type="submission" date="2019-06" db="EMBL/GenBank/DDBJ databases">
        <title>A chromosomal-level reference genome of Carpinus fangiana (Coryloideae, Betulaceae).</title>
        <authorList>
            <person name="Yang X."/>
            <person name="Wang Z."/>
            <person name="Zhang L."/>
            <person name="Hao G."/>
            <person name="Liu J."/>
            <person name="Yang Y."/>
        </authorList>
    </citation>
    <scope>NUCLEOTIDE SEQUENCE [LARGE SCALE GENOMIC DNA]</scope>
    <source>
        <strain evidence="10">Cfa_2016G</strain>
        <tissue evidence="10">Leaf</tissue>
    </source>
</reference>
<feature type="compositionally biased region" description="Basic and acidic residues" evidence="8">
    <location>
        <begin position="1"/>
        <end position="27"/>
    </location>
</feature>
<evidence type="ECO:0000256" key="5">
    <source>
        <dbReference type="ARBA" id="ARBA00023163"/>
    </source>
</evidence>
<evidence type="ECO:0000256" key="4">
    <source>
        <dbReference type="ARBA" id="ARBA00023159"/>
    </source>
</evidence>
<comment type="caution">
    <text evidence="10">The sequence shown here is derived from an EMBL/GenBank/DDBJ whole genome shotgun (WGS) entry which is preliminary data.</text>
</comment>
<dbReference type="GO" id="GO:0006357">
    <property type="term" value="P:regulation of transcription by RNA polymerase II"/>
    <property type="evidence" value="ECO:0007669"/>
    <property type="project" value="InterPro"/>
</dbReference>
<evidence type="ECO:0000256" key="8">
    <source>
        <dbReference type="SAM" id="MobiDB-lite"/>
    </source>
</evidence>
<feature type="compositionally biased region" description="Basic and acidic residues" evidence="8">
    <location>
        <begin position="1030"/>
        <end position="1039"/>
    </location>
</feature>
<feature type="region of interest" description="Disordered" evidence="8">
    <location>
        <begin position="1"/>
        <end position="68"/>
    </location>
</feature>